<dbReference type="EMBL" id="CP002879">
    <property type="protein sequence ID" value="AEI82387.1"/>
    <property type="molecule type" value="Genomic_DNA"/>
</dbReference>
<sequence length="286" mass="31651">MRTAMDVEKLKQWVGQVAEAQDEIAGFPVAALSATLDYDAPQTRRGDAIAPLWHWLYFLPVYRRSETGSDGHGSRGGFLPPVPLPRRMWAGGRVNFHQPLRIGDLAYKVSTILDVSAKSGRSGSLAFVTVEHKYYGTSGLAITEEQDIVYREAANPNASMPAAVPAPTGEEWVQEVETDPVLLFRFSALTFNGHRIHYDKPYASGVEHYPELVVHGPLQAMLLLELVRKYLPDATVKTFSFRGVRPTFVPQRLFVCGKRSSDGKAVELWIRHEDGALAMSASAELA</sequence>
<geneLocation type="plasmid" evidence="2 3">
    <name>pBB1</name>
</geneLocation>
<dbReference type="PANTHER" id="PTHR28152">
    <property type="entry name" value="HYDROXYACYL-THIOESTER DEHYDRATASE TYPE 2, MITOCHONDRIAL"/>
    <property type="match status" value="1"/>
</dbReference>
<dbReference type="SUPFAM" id="SSF54637">
    <property type="entry name" value="Thioesterase/thiol ester dehydrase-isomerase"/>
    <property type="match status" value="2"/>
</dbReference>
<reference evidence="2 3" key="1">
    <citation type="journal article" date="2011" name="J. Bacteriol.">
        <title>Complete genome sequence of the type strain Cupriavidus necator N-1.</title>
        <authorList>
            <person name="Poehlein A."/>
            <person name="Kusian B."/>
            <person name="Friedrich B."/>
            <person name="Daniel R."/>
            <person name="Bowien B."/>
        </authorList>
    </citation>
    <scope>NUCLEOTIDE SEQUENCE [LARGE SCALE GENOMIC DNA]</scope>
    <source>
        <strain evidence="3">ATCC 43291 / DSM 13513 / CCUG 52238 / LMG 8453 / N-1</strain>
        <plasmid evidence="2 3">pBB1</plasmid>
    </source>
</reference>
<dbReference type="Proteomes" id="UP000006798">
    <property type="component" value="Plasmid pBB1"/>
</dbReference>
<dbReference type="HOGENOM" id="CLU_028690_3_0_4"/>
<dbReference type="GO" id="GO:0019171">
    <property type="term" value="F:(3R)-hydroxyacyl-[acyl-carrier-protein] dehydratase activity"/>
    <property type="evidence" value="ECO:0007669"/>
    <property type="project" value="TreeGrafter"/>
</dbReference>
<feature type="domain" description="FAS1-like dehydratase" evidence="1">
    <location>
        <begin position="79"/>
        <end position="143"/>
    </location>
</feature>
<gene>
    <name evidence="2" type="ordered locus">CNE_BB1p09760</name>
</gene>
<organism evidence="2 3">
    <name type="scientific">Cupriavidus necator (strain ATCC 43291 / DSM 13513 / CCUG 52238 / LMG 8453 / N-1)</name>
    <name type="common">Ralstonia eutropha</name>
    <dbReference type="NCBI Taxonomy" id="1042878"/>
    <lineage>
        <taxon>Bacteria</taxon>
        <taxon>Pseudomonadati</taxon>
        <taxon>Pseudomonadota</taxon>
        <taxon>Betaproteobacteria</taxon>
        <taxon>Burkholderiales</taxon>
        <taxon>Burkholderiaceae</taxon>
        <taxon>Cupriavidus</taxon>
    </lineage>
</organism>
<dbReference type="KEGG" id="cnc:CNE_BB1p09760"/>
<dbReference type="InterPro" id="IPR039569">
    <property type="entry name" value="FAS1-like_DH_region"/>
</dbReference>
<protein>
    <recommendedName>
        <fullName evidence="1">FAS1-like dehydratase domain-containing protein</fullName>
    </recommendedName>
</protein>
<proteinExistence type="predicted"/>
<name>F8GUI3_CUPNN</name>
<evidence type="ECO:0000313" key="3">
    <source>
        <dbReference type="Proteomes" id="UP000006798"/>
    </source>
</evidence>
<evidence type="ECO:0000259" key="1">
    <source>
        <dbReference type="Pfam" id="PF13452"/>
    </source>
</evidence>
<keyword evidence="2" id="KW-0614">Plasmid</keyword>
<dbReference type="AlphaFoldDB" id="F8GUI3"/>
<dbReference type="PANTHER" id="PTHR28152:SF1">
    <property type="entry name" value="HYDROXYACYL-THIOESTER DEHYDRATASE TYPE 2, MITOCHONDRIAL"/>
    <property type="match status" value="1"/>
</dbReference>
<dbReference type="Gene3D" id="3.10.129.10">
    <property type="entry name" value="Hotdog Thioesterase"/>
    <property type="match status" value="2"/>
</dbReference>
<dbReference type="Pfam" id="PF13452">
    <property type="entry name" value="FAS1_DH_region"/>
    <property type="match status" value="1"/>
</dbReference>
<dbReference type="InterPro" id="IPR029069">
    <property type="entry name" value="HotDog_dom_sf"/>
</dbReference>
<accession>F8GUI3</accession>
<evidence type="ECO:0000313" key="2">
    <source>
        <dbReference type="EMBL" id="AEI82387.1"/>
    </source>
</evidence>
<dbReference type="InterPro" id="IPR052741">
    <property type="entry name" value="Mitochondrial_HTD2"/>
</dbReference>